<keyword evidence="9" id="KW-1185">Reference proteome</keyword>
<dbReference type="PANTHER" id="PTHR34072:SF44">
    <property type="entry name" value="RNA-DIRECTED DNA POLYMERASE"/>
    <property type="match status" value="1"/>
</dbReference>
<keyword evidence="1" id="KW-0808">Transferase</keyword>
<evidence type="ECO:0000313" key="9">
    <source>
        <dbReference type="Proteomes" id="UP001358586"/>
    </source>
</evidence>
<keyword evidence="4" id="KW-0255">Endonuclease</keyword>
<keyword evidence="3" id="KW-0540">Nuclease</keyword>
<dbReference type="EMBL" id="JARKNE010000008">
    <property type="protein sequence ID" value="KAK5811297.1"/>
    <property type="molecule type" value="Genomic_DNA"/>
</dbReference>
<evidence type="ECO:0000256" key="6">
    <source>
        <dbReference type="ARBA" id="ARBA00022918"/>
    </source>
</evidence>
<evidence type="ECO:0000256" key="5">
    <source>
        <dbReference type="ARBA" id="ARBA00022801"/>
    </source>
</evidence>
<evidence type="ECO:0000256" key="2">
    <source>
        <dbReference type="ARBA" id="ARBA00022695"/>
    </source>
</evidence>
<evidence type="ECO:0000313" key="8">
    <source>
        <dbReference type="EMBL" id="KAK5811297.1"/>
    </source>
</evidence>
<dbReference type="Pfam" id="PF17917">
    <property type="entry name" value="RT_RNaseH"/>
    <property type="match status" value="1"/>
</dbReference>
<keyword evidence="2" id="KW-0548">Nucleotidyltransferase</keyword>
<comment type="caution">
    <text evidence="8">The sequence shown here is derived from an EMBL/GenBank/DDBJ whole genome shotgun (WGS) entry which is preliminary data.</text>
</comment>
<dbReference type="InterPro" id="IPR041373">
    <property type="entry name" value="RT_RNaseH"/>
</dbReference>
<dbReference type="PANTHER" id="PTHR34072">
    <property type="entry name" value="ENZYMATIC POLYPROTEIN-RELATED"/>
    <property type="match status" value="1"/>
</dbReference>
<evidence type="ECO:0000256" key="4">
    <source>
        <dbReference type="ARBA" id="ARBA00022759"/>
    </source>
</evidence>
<dbReference type="Proteomes" id="UP001358586">
    <property type="component" value="Chromosome 8"/>
</dbReference>
<reference evidence="8 9" key="1">
    <citation type="submission" date="2023-03" db="EMBL/GenBank/DDBJ databases">
        <title>WGS of Gossypium arboreum.</title>
        <authorList>
            <person name="Yu D."/>
        </authorList>
    </citation>
    <scope>NUCLEOTIDE SEQUENCE [LARGE SCALE GENOMIC DNA]</scope>
    <source>
        <tissue evidence="8">Leaf</tissue>
    </source>
</reference>
<name>A0ABR0NYQ4_GOSAR</name>
<organism evidence="8 9">
    <name type="scientific">Gossypium arboreum</name>
    <name type="common">Tree cotton</name>
    <name type="synonym">Gossypium nanking</name>
    <dbReference type="NCBI Taxonomy" id="29729"/>
    <lineage>
        <taxon>Eukaryota</taxon>
        <taxon>Viridiplantae</taxon>
        <taxon>Streptophyta</taxon>
        <taxon>Embryophyta</taxon>
        <taxon>Tracheophyta</taxon>
        <taxon>Spermatophyta</taxon>
        <taxon>Magnoliopsida</taxon>
        <taxon>eudicotyledons</taxon>
        <taxon>Gunneridae</taxon>
        <taxon>Pentapetalae</taxon>
        <taxon>rosids</taxon>
        <taxon>malvids</taxon>
        <taxon>Malvales</taxon>
        <taxon>Malvaceae</taxon>
        <taxon>Malvoideae</taxon>
        <taxon>Gossypium</taxon>
    </lineage>
</organism>
<evidence type="ECO:0000256" key="1">
    <source>
        <dbReference type="ARBA" id="ARBA00022679"/>
    </source>
</evidence>
<dbReference type="CDD" id="cd09274">
    <property type="entry name" value="RNase_HI_RT_Ty3"/>
    <property type="match status" value="1"/>
</dbReference>
<keyword evidence="5" id="KW-0378">Hydrolase</keyword>
<dbReference type="SUPFAM" id="SSF56672">
    <property type="entry name" value="DNA/RNA polymerases"/>
    <property type="match status" value="1"/>
</dbReference>
<evidence type="ECO:0000256" key="3">
    <source>
        <dbReference type="ARBA" id="ARBA00022722"/>
    </source>
</evidence>
<evidence type="ECO:0000259" key="7">
    <source>
        <dbReference type="Pfam" id="PF17917"/>
    </source>
</evidence>
<sequence length="151" mass="17709">MPLGLCNAPATFQRYMIAIFDELVEDIMERRDKHFQPIYYAIKTLTAAQENYTTTEKELLVVVFSFDKFRSYLILSKVVVYTDHSALCYFLTKTDAKCRLIRWILLLQEFDLEIQDKKGAKNLAADHLSRLEKTNTRELDDVEINDSFPEE</sequence>
<keyword evidence="6" id="KW-0695">RNA-directed DNA polymerase</keyword>
<feature type="domain" description="Reverse transcriptase RNase H-like" evidence="7">
    <location>
        <begin position="30"/>
        <end position="110"/>
    </location>
</feature>
<dbReference type="InterPro" id="IPR043502">
    <property type="entry name" value="DNA/RNA_pol_sf"/>
</dbReference>
<accession>A0ABR0NYQ4</accession>
<proteinExistence type="predicted"/>
<protein>
    <recommendedName>
        <fullName evidence="7">Reverse transcriptase RNase H-like domain-containing protein</fullName>
    </recommendedName>
</protein>
<gene>
    <name evidence="8" type="ORF">PVK06_026626</name>
</gene>